<dbReference type="GO" id="GO:0008157">
    <property type="term" value="F:protein phosphatase 1 binding"/>
    <property type="evidence" value="ECO:0007669"/>
    <property type="project" value="TreeGrafter"/>
</dbReference>
<feature type="compositionally biased region" description="Polar residues" evidence="1">
    <location>
        <begin position="559"/>
        <end position="596"/>
    </location>
</feature>
<dbReference type="PANTHER" id="PTHR12307:SF2">
    <property type="entry name" value="PROTEIN PHOSPHATASE 1 REGULATORY SUBUNIT 3A"/>
    <property type="match status" value="1"/>
</dbReference>
<feature type="compositionally biased region" description="Basic and acidic residues" evidence="1">
    <location>
        <begin position="816"/>
        <end position="828"/>
    </location>
</feature>
<dbReference type="InterPro" id="IPR050782">
    <property type="entry name" value="PP1_regulatory_subunit_3"/>
</dbReference>
<dbReference type="Pfam" id="PF03370">
    <property type="entry name" value="CBM_21"/>
    <property type="match status" value="1"/>
</dbReference>
<proteinExistence type="predicted"/>
<dbReference type="Proteomes" id="UP000261600">
    <property type="component" value="Unplaced"/>
</dbReference>
<reference evidence="4" key="1">
    <citation type="submission" date="2025-08" db="UniProtKB">
        <authorList>
            <consortium name="Ensembl"/>
        </authorList>
    </citation>
    <scope>IDENTIFICATION</scope>
</reference>
<dbReference type="GO" id="GO:0005979">
    <property type="term" value="P:regulation of glycogen biosynthetic process"/>
    <property type="evidence" value="ECO:0007669"/>
    <property type="project" value="TreeGrafter"/>
</dbReference>
<dbReference type="PANTHER" id="PTHR12307">
    <property type="entry name" value="PROTEIN PHOSPHATASE 1 REGULATORY SUBUNIT"/>
    <property type="match status" value="1"/>
</dbReference>
<evidence type="ECO:0000256" key="2">
    <source>
        <dbReference type="SAM" id="Phobius"/>
    </source>
</evidence>
<dbReference type="CDD" id="cd22255">
    <property type="entry name" value="PBD_PPP1R3A"/>
    <property type="match status" value="1"/>
</dbReference>
<feature type="region of interest" description="Disordered" evidence="1">
    <location>
        <begin position="779"/>
        <end position="828"/>
    </location>
</feature>
<sequence>MEALYIQPLKEVSAAMEGEEREKSGVQEEGGMEASSPMGFTTEEETDEDSEPEPPLVVRRKVSFADAFGLNLVSVKEFDNVEMSESEVNQPPERDAPLPLEEFYMSCLFTVPLSPEELDQRLQAQMVELESIEILPGTTTLRGTIRVVNLCYSKCVHTRITLDHWNSYFDLVAEYVPGSSDRKTDRFSFTYTLVPPFGREGTRIEFCLRYETSVGTFWANNKEMNYVLFCHQRQVKDYGLQMLEESNCKSKRSCLRANRRGSTEEKTKEAITTATVSAETDATLVLNVEEVDKNIEDRAEKESLLYQEEDNPLVDSIKNQHRAGYLAHLQDYLSHRRQIPKVYSSESASGEEVSQPMPAPWDDSASFLYKHQKKQVSERRQVLTYHQIPLLTLDWNSDKVQQCGAADVDDIWTGRAKMTLSKASEGKIEDTPPVNDMWETLLNCTDDTTNKGISVCDVWQEFLNEQSYKDHSAVPESEWLQTAASVSPSNDRESQTRYAVSNQECQEFHVGTDIPAALHADTSATSQLLSDTCETNVALNAEDHQSAEACVSRARDDNTVTPDASQRSQTNSATDSPQEFSLMGTTPMSEGSVDSSSECHKHVIWEREREGIIGGAEGTGGDEPFTPHTTDLRSGESETTDMTAMPESQNARAVDRISQGAWLDEGLSSSGEEQVTGTAHNAMDDMLAFRETTRQETKDGERFDFSTSRLGAEERIMTNCVGNKVATENEIFRPQKTEECEISQRYAGEKLCEFKLSESPLQENEGDENERSVQLHGSEFNPIQASEENFRQSQIRESEIKMDESENKKMTSNNKDLQEFKQTEEKTSEETKRQICAEVETAWQHNGNALQLNSSVWQRGNKSVILEVHDEQQRQIQAKEELCAQKEEGDSMLTPVEENVVLKSEKGECILVSNQTKEGKRWSYGWEQQEINQSGQTAHTMESGGSRKVFQHDQDTFRPFSTDKCNPNPAEVVGLRWTHSGDIMKDQKEDVGSEITTEEVMMKESFAKKDTSKELQHQPETLERTEEDISQTDKDERVSTGKLKIEVMGELMDNVDYPQGERKDTPAEVREQELSAEVESSPPVEYKKLSEGTKDPIPAESAVALEVVELGMEELFLERFGEDLVRKIWEEVFGQKLQTPEQNTNILDGRLADMPNIRHEEDISNAFDSGVFSLKELPIDPNVALCQALEPTIVSKSNYCSPEERSQSLTMTKQSHFLSELQTDLNSSAHLSQDLILAAQSRQSLTKSAQTLSFPKDQENYSQIKESSVTHQETGRQMEDCVVSQKKTFNRSTHPSHKHVSSSSDKLKESTSLTWWSIFYILSHITRLLTCVLLVSGFFILVFVYDLPTFFALYIFSLCWWFYMWKRHQVTTNKGYDEIGQELTERR</sequence>
<keyword evidence="2" id="KW-1133">Transmembrane helix</keyword>
<feature type="region of interest" description="Disordered" evidence="1">
    <location>
        <begin position="1056"/>
        <end position="1093"/>
    </location>
</feature>
<protein>
    <recommendedName>
        <fullName evidence="3">CBM21 domain-containing protein</fullName>
    </recommendedName>
</protein>
<feature type="compositionally biased region" description="Basic and acidic residues" evidence="1">
    <location>
        <begin position="1031"/>
        <end position="1041"/>
    </location>
</feature>
<feature type="transmembrane region" description="Helical" evidence="2">
    <location>
        <begin position="1342"/>
        <end position="1363"/>
    </location>
</feature>
<evidence type="ECO:0000313" key="5">
    <source>
        <dbReference type="Proteomes" id="UP000261600"/>
    </source>
</evidence>
<name>A0A3Q3IHV0_MONAL</name>
<feature type="compositionally biased region" description="Acidic residues" evidence="1">
    <location>
        <begin position="42"/>
        <end position="52"/>
    </location>
</feature>
<organism evidence="4 5">
    <name type="scientific">Monopterus albus</name>
    <name type="common">Swamp eel</name>
    <dbReference type="NCBI Taxonomy" id="43700"/>
    <lineage>
        <taxon>Eukaryota</taxon>
        <taxon>Metazoa</taxon>
        <taxon>Chordata</taxon>
        <taxon>Craniata</taxon>
        <taxon>Vertebrata</taxon>
        <taxon>Euteleostomi</taxon>
        <taxon>Actinopterygii</taxon>
        <taxon>Neopterygii</taxon>
        <taxon>Teleostei</taxon>
        <taxon>Neoteleostei</taxon>
        <taxon>Acanthomorphata</taxon>
        <taxon>Anabantaria</taxon>
        <taxon>Synbranchiformes</taxon>
        <taxon>Synbranchidae</taxon>
        <taxon>Monopterus</taxon>
    </lineage>
</organism>
<feature type="compositionally biased region" description="Basic and acidic residues" evidence="1">
    <location>
        <begin position="1004"/>
        <end position="1024"/>
    </location>
</feature>
<dbReference type="Ensembl" id="ENSMALT00000004264.1">
    <property type="protein sequence ID" value="ENSMALP00000004162.1"/>
    <property type="gene ID" value="ENSMALG00000003034.1"/>
</dbReference>
<dbReference type="STRING" id="43700.ENSMALP00000004162"/>
<keyword evidence="2" id="KW-0472">Membrane</keyword>
<feature type="region of interest" description="Disordered" evidence="1">
    <location>
        <begin position="615"/>
        <end position="651"/>
    </location>
</feature>
<evidence type="ECO:0000259" key="3">
    <source>
        <dbReference type="PROSITE" id="PS51159"/>
    </source>
</evidence>
<feature type="region of interest" description="Disordered" evidence="1">
    <location>
        <begin position="1"/>
        <end position="54"/>
    </location>
</feature>
<feature type="domain" description="CBM21" evidence="3">
    <location>
        <begin position="119"/>
        <end position="229"/>
    </location>
</feature>
<feature type="compositionally biased region" description="Polar residues" evidence="1">
    <location>
        <begin position="640"/>
        <end position="651"/>
    </location>
</feature>
<dbReference type="Gene3D" id="2.60.40.2440">
    <property type="entry name" value="Carbohydrate binding type-21 domain"/>
    <property type="match status" value="1"/>
</dbReference>
<evidence type="ECO:0000313" key="4">
    <source>
        <dbReference type="Ensembl" id="ENSMALP00000004162.1"/>
    </source>
</evidence>
<accession>A0A3Q3IHV0</accession>
<feature type="compositionally biased region" description="Basic and acidic residues" evidence="1">
    <location>
        <begin position="788"/>
        <end position="809"/>
    </location>
</feature>
<feature type="region of interest" description="Disordered" evidence="1">
    <location>
        <begin position="1004"/>
        <end position="1041"/>
    </location>
</feature>
<dbReference type="PROSITE" id="PS51159">
    <property type="entry name" value="CBM21"/>
    <property type="match status" value="1"/>
</dbReference>
<feature type="region of interest" description="Disordered" evidence="1">
    <location>
        <begin position="548"/>
        <end position="597"/>
    </location>
</feature>
<keyword evidence="2" id="KW-0812">Transmembrane</keyword>
<evidence type="ECO:0000256" key="1">
    <source>
        <dbReference type="SAM" id="MobiDB-lite"/>
    </source>
</evidence>
<dbReference type="InterPro" id="IPR005036">
    <property type="entry name" value="CBM21_dom"/>
</dbReference>
<reference evidence="4" key="2">
    <citation type="submission" date="2025-09" db="UniProtKB">
        <authorList>
            <consortium name="Ensembl"/>
        </authorList>
    </citation>
    <scope>IDENTIFICATION</scope>
</reference>
<dbReference type="GO" id="GO:2001069">
    <property type="term" value="F:glycogen binding"/>
    <property type="evidence" value="ECO:0007669"/>
    <property type="project" value="TreeGrafter"/>
</dbReference>
<keyword evidence="5" id="KW-1185">Reference proteome</keyword>
<dbReference type="InterPro" id="IPR038175">
    <property type="entry name" value="CBM21_dom_sf"/>
</dbReference>
<dbReference type="GO" id="GO:0000164">
    <property type="term" value="C:protein phosphatase type 1 complex"/>
    <property type="evidence" value="ECO:0007669"/>
    <property type="project" value="TreeGrafter"/>
</dbReference>
<feature type="compositionally biased region" description="Basic and acidic residues" evidence="1">
    <location>
        <begin position="1059"/>
        <end position="1073"/>
    </location>
</feature>